<evidence type="ECO:0000256" key="1">
    <source>
        <dbReference type="SAM" id="MobiDB-lite"/>
    </source>
</evidence>
<feature type="compositionally biased region" description="Low complexity" evidence="1">
    <location>
        <begin position="310"/>
        <end position="319"/>
    </location>
</feature>
<dbReference type="EMBL" id="MLJW01004410">
    <property type="protein sequence ID" value="OIQ70019.1"/>
    <property type="molecule type" value="Genomic_DNA"/>
</dbReference>
<dbReference type="AlphaFoldDB" id="A0A1J5PXH8"/>
<sequence length="319" mass="33082">MSSVWASTLIVIADASCGLRCLSSRRSSLMTSAPMTGMTAIESRLEPTSSSATPQPEALARSTTASSPAGSVARARSLTSTKTRSIDSARVTTARRSGGHATANASGSTLRNSDSDGGSPAPTNASNAAARHTQSSSATRPARRAAANSAAGSASAVPRGPRASASSPTTSRDCRSTTGWKTTPMSRRARTPSSSRTSPTSCCDDPPAEPLSTWSAALIRCSSGVCTVRPHPRASTATRRRTDPSWAPALATGTLRRTPDRRVIGCPPAPRSSRAPQGSDSPAARHARSWWRCSPGQPASPARCPRRRSPQAPQAPQAW</sequence>
<organism evidence="2">
    <name type="scientific">mine drainage metagenome</name>
    <dbReference type="NCBI Taxonomy" id="410659"/>
    <lineage>
        <taxon>unclassified sequences</taxon>
        <taxon>metagenomes</taxon>
        <taxon>ecological metagenomes</taxon>
    </lineage>
</organism>
<feature type="region of interest" description="Disordered" evidence="1">
    <location>
        <begin position="44"/>
        <end position="207"/>
    </location>
</feature>
<feature type="compositionally biased region" description="Low complexity" evidence="1">
    <location>
        <begin position="182"/>
        <end position="201"/>
    </location>
</feature>
<protein>
    <submittedName>
        <fullName evidence="2">Uncharacterized protein</fullName>
    </submittedName>
</protein>
<name>A0A1J5PXH8_9ZZZZ</name>
<comment type="caution">
    <text evidence="2">The sequence shown here is derived from an EMBL/GenBank/DDBJ whole genome shotgun (WGS) entry which is preliminary data.</text>
</comment>
<reference evidence="2" key="1">
    <citation type="submission" date="2016-10" db="EMBL/GenBank/DDBJ databases">
        <title>Sequence of Gallionella enrichment culture.</title>
        <authorList>
            <person name="Poehlein A."/>
            <person name="Muehling M."/>
            <person name="Daniel R."/>
        </authorList>
    </citation>
    <scope>NUCLEOTIDE SEQUENCE</scope>
</reference>
<feature type="region of interest" description="Disordered" evidence="1">
    <location>
        <begin position="259"/>
        <end position="319"/>
    </location>
</feature>
<feature type="compositionally biased region" description="Polar residues" evidence="1">
    <location>
        <begin position="164"/>
        <end position="181"/>
    </location>
</feature>
<feature type="compositionally biased region" description="Low complexity" evidence="1">
    <location>
        <begin position="119"/>
        <end position="156"/>
    </location>
</feature>
<feature type="compositionally biased region" description="Polar residues" evidence="1">
    <location>
        <begin position="103"/>
        <end position="116"/>
    </location>
</feature>
<accession>A0A1J5PXH8</accession>
<gene>
    <name evidence="2" type="ORF">GALL_483740</name>
</gene>
<proteinExistence type="predicted"/>
<evidence type="ECO:0000313" key="2">
    <source>
        <dbReference type="EMBL" id="OIQ70019.1"/>
    </source>
</evidence>